<organism evidence="3">
    <name type="scientific">Micrurus paraensis</name>
    <dbReference type="NCBI Taxonomy" id="1970185"/>
    <lineage>
        <taxon>Eukaryota</taxon>
        <taxon>Metazoa</taxon>
        <taxon>Chordata</taxon>
        <taxon>Craniata</taxon>
        <taxon>Vertebrata</taxon>
        <taxon>Euteleostomi</taxon>
        <taxon>Lepidosauria</taxon>
        <taxon>Squamata</taxon>
        <taxon>Bifurcata</taxon>
        <taxon>Unidentata</taxon>
        <taxon>Episquamata</taxon>
        <taxon>Toxicofera</taxon>
        <taxon>Serpentes</taxon>
        <taxon>Colubroidea</taxon>
        <taxon>Elapidae</taxon>
        <taxon>Elapinae</taxon>
        <taxon>Micrurus</taxon>
    </lineage>
</organism>
<keyword evidence="1" id="KW-0175">Coiled coil</keyword>
<dbReference type="AlphaFoldDB" id="A0A2D4KH05"/>
<feature type="coiled-coil region" evidence="1">
    <location>
        <begin position="103"/>
        <end position="176"/>
    </location>
</feature>
<evidence type="ECO:0000256" key="2">
    <source>
        <dbReference type="SAM" id="MobiDB-lite"/>
    </source>
</evidence>
<reference evidence="3" key="1">
    <citation type="submission" date="2017-07" db="EMBL/GenBank/DDBJ databases">
        <authorList>
            <person name="Mikheyev A."/>
            <person name="Grau M."/>
        </authorList>
    </citation>
    <scope>NUCLEOTIDE SEQUENCE</scope>
    <source>
        <tissue evidence="3">Venom_gland</tissue>
    </source>
</reference>
<accession>A0A2D4KH05</accession>
<dbReference type="EMBL" id="IACL01060242">
    <property type="protein sequence ID" value="LAB07982.1"/>
    <property type="molecule type" value="Transcribed_RNA"/>
</dbReference>
<feature type="compositionally biased region" description="Basic and acidic residues" evidence="2">
    <location>
        <begin position="360"/>
        <end position="373"/>
    </location>
</feature>
<evidence type="ECO:0000256" key="1">
    <source>
        <dbReference type="SAM" id="Coils"/>
    </source>
</evidence>
<evidence type="ECO:0000313" key="3">
    <source>
        <dbReference type="EMBL" id="LAB07982.1"/>
    </source>
</evidence>
<protein>
    <recommendedName>
        <fullName evidence="4">L1 transposable element RRM domain-containing protein</fullName>
    </recommendedName>
</protein>
<feature type="region of interest" description="Disordered" evidence="2">
    <location>
        <begin position="334"/>
        <end position="390"/>
    </location>
</feature>
<reference evidence="3" key="2">
    <citation type="submission" date="2017-11" db="EMBL/GenBank/DDBJ databases">
        <title>Coralsnake Venomics: Analyses of Venom Gland Transcriptomes and Proteomes of Six Brazilian Taxa.</title>
        <authorList>
            <person name="Aird S.D."/>
            <person name="Jorge da Silva N."/>
            <person name="Qiu L."/>
            <person name="Villar-Briones A."/>
            <person name="Aparecida-Saddi V."/>
            <person name="Campos-Telles M.P."/>
            <person name="Grau M."/>
            <person name="Mikheyev A.S."/>
        </authorList>
    </citation>
    <scope>NUCLEOTIDE SEQUENCE</scope>
    <source>
        <tissue evidence="3">Venom_gland</tissue>
    </source>
</reference>
<proteinExistence type="predicted"/>
<name>A0A2D4KH05_9SAUR</name>
<sequence>MVIWNNIYRILEEQTKIIKEMTSSPNIKIGKKSTSAANLSSPPVQALTQRKIEGMLAQEKVTSATSTQTVQASLTTIQNTMLMLQESMTNNHIESKADREAIKTELKVEIGEMKTEIKNLDEKIDMIQQATIKNEEKIKIIEQQSEKNEKKLELIENKIKTENKETEEALINLEMDRSSYYLRFQNVEESRGEDLTEIMAEILANFLERDKEEMIREIDDIYRVYTSYARRHRLPKEIHIRFARRKVRDIIYKISREETIKYKEKEIIILKQIPRRVRELRKDYHFLTNYLNKKNIPFRWITPKGILTTWNEKKIKIDDVSKAQEFFEQLGGSEEEINSTDGLEGSSQEEYQQRTKKLEKKPNKEDKEERSVREQIGITTRSQIAAKNKK</sequence>
<evidence type="ECO:0008006" key="4">
    <source>
        <dbReference type="Google" id="ProtNLM"/>
    </source>
</evidence>
<feature type="compositionally biased region" description="Polar residues" evidence="2">
    <location>
        <begin position="377"/>
        <end position="390"/>
    </location>
</feature>
<dbReference type="Gene3D" id="3.30.70.1820">
    <property type="entry name" value="L1 transposable element, RRM domain"/>
    <property type="match status" value="1"/>
</dbReference>
<feature type="compositionally biased region" description="Polar residues" evidence="2">
    <location>
        <begin position="339"/>
        <end position="350"/>
    </location>
</feature>